<dbReference type="InterPro" id="IPR018202">
    <property type="entry name" value="Ser_caboxypep_ser_AS"/>
</dbReference>
<dbReference type="InterPro" id="IPR001563">
    <property type="entry name" value="Peptidase_S10"/>
</dbReference>
<evidence type="ECO:0000256" key="6">
    <source>
        <dbReference type="RuleBase" id="RU361156"/>
    </source>
</evidence>
<comment type="similarity">
    <text evidence="2 6">Belongs to the peptidase S10 family.</text>
</comment>
<accession>A0A830AY43</accession>
<dbReference type="PROSITE" id="PS00131">
    <property type="entry name" value="CARBOXYPEPT_SER_SER"/>
    <property type="match status" value="1"/>
</dbReference>
<dbReference type="PANTHER" id="PTHR11802:SF259">
    <property type="entry name" value="SERINE CARBOXYPEPTIDASE-LIKE 48"/>
    <property type="match status" value="1"/>
</dbReference>
<feature type="chain" id="PRO_5033111152" description="Carboxypeptidase" evidence="6">
    <location>
        <begin position="22"/>
        <end position="287"/>
    </location>
</feature>
<comment type="caution">
    <text evidence="7">The sequence shown here is derived from an EMBL/GenBank/DDBJ whole genome shotgun (WGS) entry which is preliminary data.</text>
</comment>
<dbReference type="EC" id="3.4.16.-" evidence="6"/>
<dbReference type="AlphaFoldDB" id="A0A830AY43"/>
<evidence type="ECO:0000256" key="3">
    <source>
        <dbReference type="ARBA" id="ARBA00022525"/>
    </source>
</evidence>
<dbReference type="Pfam" id="PF00450">
    <property type="entry name" value="Peptidase_S10"/>
    <property type="match status" value="1"/>
</dbReference>
<evidence type="ECO:0000313" key="8">
    <source>
        <dbReference type="Proteomes" id="UP000653305"/>
    </source>
</evidence>
<dbReference type="PANTHER" id="PTHR11802">
    <property type="entry name" value="SERINE PROTEASE FAMILY S10 SERINE CARBOXYPEPTIDASE"/>
    <property type="match status" value="1"/>
</dbReference>
<evidence type="ECO:0000256" key="1">
    <source>
        <dbReference type="ARBA" id="ARBA00004613"/>
    </source>
</evidence>
<dbReference type="OrthoDB" id="443318at2759"/>
<keyword evidence="6" id="KW-0645">Protease</keyword>
<keyword evidence="6" id="KW-0378">Hydrolase</keyword>
<dbReference type="EMBL" id="BMAC01000011">
    <property type="protein sequence ID" value="GFP79690.1"/>
    <property type="molecule type" value="Genomic_DNA"/>
</dbReference>
<comment type="subcellular location">
    <subcellularLocation>
        <location evidence="1">Secreted</location>
    </subcellularLocation>
</comment>
<dbReference type="Gene3D" id="3.40.50.1820">
    <property type="entry name" value="alpha/beta hydrolase"/>
    <property type="match status" value="1"/>
</dbReference>
<evidence type="ECO:0000256" key="2">
    <source>
        <dbReference type="ARBA" id="ARBA00009431"/>
    </source>
</evidence>
<dbReference type="GO" id="GO:0004185">
    <property type="term" value="F:serine-type carboxypeptidase activity"/>
    <property type="evidence" value="ECO:0007669"/>
    <property type="project" value="UniProtKB-UniRule"/>
</dbReference>
<feature type="signal peptide" evidence="6">
    <location>
        <begin position="1"/>
        <end position="21"/>
    </location>
</feature>
<keyword evidence="4 6" id="KW-0732">Signal</keyword>
<sequence length="287" mass="32111">MGSSFSLYIFTLLSLFLYVYTSPADAEAKSAHNLLQNSSFRIVEEHRQRLYRELSLSPTLDEANNMVQDDPLVNASKIVEKRFRLFPSVSDYGTANSAGASVPEFAHHAGYFRLKRTQGARKNDANAPVVVWLSGGPGCSGSLALFYENGPFHLTKNLSLVWNDYGWDKESNLLYLDQPIGTGFSYYTNKSDIPTTSEVAAVDFYDFLQHPEYVNNDLYITGESYAGHYIPSFAARVHHAVIKQGMAIGNGMTNPGIQYKAYPTYALKMNLINHSHYNNLMTEQVST</sequence>
<keyword evidence="8" id="KW-1185">Reference proteome</keyword>
<gene>
    <name evidence="7" type="ORF">PHJA_000112500</name>
</gene>
<name>A0A830AY43_9LAMI</name>
<evidence type="ECO:0000256" key="4">
    <source>
        <dbReference type="ARBA" id="ARBA00022729"/>
    </source>
</evidence>
<keyword evidence="3" id="KW-0964">Secreted</keyword>
<evidence type="ECO:0000313" key="7">
    <source>
        <dbReference type="EMBL" id="GFP79690.1"/>
    </source>
</evidence>
<protein>
    <recommendedName>
        <fullName evidence="6">Carboxypeptidase</fullName>
        <ecNumber evidence="6">3.4.16.-</ecNumber>
    </recommendedName>
</protein>
<dbReference type="InterPro" id="IPR029058">
    <property type="entry name" value="AB_hydrolase_fold"/>
</dbReference>
<proteinExistence type="inferred from homology"/>
<dbReference type="SUPFAM" id="SSF53474">
    <property type="entry name" value="alpha/beta-Hydrolases"/>
    <property type="match status" value="1"/>
</dbReference>
<dbReference type="GO" id="GO:0006508">
    <property type="term" value="P:proteolysis"/>
    <property type="evidence" value="ECO:0007669"/>
    <property type="project" value="UniProtKB-KW"/>
</dbReference>
<reference evidence="7" key="1">
    <citation type="submission" date="2020-07" db="EMBL/GenBank/DDBJ databases">
        <title>Ethylene signaling mediates host invasion by parasitic plants.</title>
        <authorList>
            <person name="Yoshida S."/>
        </authorList>
    </citation>
    <scope>NUCLEOTIDE SEQUENCE</scope>
    <source>
        <strain evidence="7">Okayama</strain>
    </source>
</reference>
<dbReference type="Proteomes" id="UP000653305">
    <property type="component" value="Unassembled WGS sequence"/>
</dbReference>
<organism evidence="7 8">
    <name type="scientific">Phtheirospermum japonicum</name>
    <dbReference type="NCBI Taxonomy" id="374723"/>
    <lineage>
        <taxon>Eukaryota</taxon>
        <taxon>Viridiplantae</taxon>
        <taxon>Streptophyta</taxon>
        <taxon>Embryophyta</taxon>
        <taxon>Tracheophyta</taxon>
        <taxon>Spermatophyta</taxon>
        <taxon>Magnoliopsida</taxon>
        <taxon>eudicotyledons</taxon>
        <taxon>Gunneridae</taxon>
        <taxon>Pentapetalae</taxon>
        <taxon>asterids</taxon>
        <taxon>lamiids</taxon>
        <taxon>Lamiales</taxon>
        <taxon>Orobanchaceae</taxon>
        <taxon>Orobanchaceae incertae sedis</taxon>
        <taxon>Phtheirospermum</taxon>
    </lineage>
</organism>
<keyword evidence="6 7" id="KW-0121">Carboxypeptidase</keyword>
<evidence type="ECO:0000256" key="5">
    <source>
        <dbReference type="ARBA" id="ARBA00023180"/>
    </source>
</evidence>
<dbReference type="PRINTS" id="PR00724">
    <property type="entry name" value="CRBOXYPTASEC"/>
</dbReference>
<dbReference type="GO" id="GO:0005773">
    <property type="term" value="C:vacuole"/>
    <property type="evidence" value="ECO:0007669"/>
    <property type="project" value="TreeGrafter"/>
</dbReference>
<keyword evidence="5" id="KW-0325">Glycoprotein</keyword>
<dbReference type="GO" id="GO:0005576">
    <property type="term" value="C:extracellular region"/>
    <property type="evidence" value="ECO:0007669"/>
    <property type="project" value="UniProtKB-SubCell"/>
</dbReference>